<sequence>MVSGLEKKTVKMETERMILENSLAILRARQRSLSRFRKEELKRWVGQDFAEKSDGTSPEEDRVEVERSFARSGALHDLEVETSRAEEHGTERSVDNGDGRNVERNGSAHRRLRQNVLEKDGN</sequence>
<evidence type="ECO:0000313" key="2">
    <source>
        <dbReference type="EMBL" id="KAH0542728.1"/>
    </source>
</evidence>
<dbReference type="Proteomes" id="UP000698800">
    <property type="component" value="Unassembled WGS sequence"/>
</dbReference>
<feature type="region of interest" description="Disordered" evidence="1">
    <location>
        <begin position="47"/>
        <end position="122"/>
    </location>
</feature>
<feature type="compositionally biased region" description="Basic and acidic residues" evidence="1">
    <location>
        <begin position="64"/>
        <end position="103"/>
    </location>
</feature>
<reference evidence="2" key="1">
    <citation type="submission" date="2021-03" db="EMBL/GenBank/DDBJ databases">
        <title>Comparative genomics and phylogenomic investigation of the class Geoglossomycetes provide insights into ecological specialization and systematics.</title>
        <authorList>
            <person name="Melie T."/>
            <person name="Pirro S."/>
            <person name="Miller A.N."/>
            <person name="Quandt A."/>
        </authorList>
    </citation>
    <scope>NUCLEOTIDE SEQUENCE</scope>
    <source>
        <strain evidence="2">GBOQ0MN5Z8</strain>
    </source>
</reference>
<evidence type="ECO:0000313" key="3">
    <source>
        <dbReference type="Proteomes" id="UP000698800"/>
    </source>
</evidence>
<proteinExistence type="predicted"/>
<dbReference type="AlphaFoldDB" id="A0A9P8I8B7"/>
<organism evidence="2 3">
    <name type="scientific">Glutinoglossum americanum</name>
    <dbReference type="NCBI Taxonomy" id="1670608"/>
    <lineage>
        <taxon>Eukaryota</taxon>
        <taxon>Fungi</taxon>
        <taxon>Dikarya</taxon>
        <taxon>Ascomycota</taxon>
        <taxon>Pezizomycotina</taxon>
        <taxon>Geoglossomycetes</taxon>
        <taxon>Geoglossales</taxon>
        <taxon>Geoglossaceae</taxon>
        <taxon>Glutinoglossum</taxon>
    </lineage>
</organism>
<comment type="caution">
    <text evidence="2">The sequence shown here is derived from an EMBL/GenBank/DDBJ whole genome shotgun (WGS) entry which is preliminary data.</text>
</comment>
<protein>
    <submittedName>
        <fullName evidence="2">Uncharacterized protein</fullName>
    </submittedName>
</protein>
<gene>
    <name evidence="2" type="ORF">FGG08_002867</name>
</gene>
<dbReference type="EMBL" id="JAGHQL010000047">
    <property type="protein sequence ID" value="KAH0542728.1"/>
    <property type="molecule type" value="Genomic_DNA"/>
</dbReference>
<evidence type="ECO:0000256" key="1">
    <source>
        <dbReference type="SAM" id="MobiDB-lite"/>
    </source>
</evidence>
<accession>A0A9P8I8B7</accession>
<name>A0A9P8I8B7_9PEZI</name>
<keyword evidence="3" id="KW-1185">Reference proteome</keyword>